<dbReference type="InterPro" id="IPR041412">
    <property type="entry name" value="Xrn1_helical"/>
</dbReference>
<dbReference type="EMBL" id="MN738774">
    <property type="protein sequence ID" value="QHS84187.1"/>
    <property type="molecule type" value="Genomic_DNA"/>
</dbReference>
<sequence length="516" mass="61709">MGIPSYFSHLIKEHRKIVQTLQTLQCVDNLYLDSNSIIYDIIHSYEKMPTNMNTVYNDICKKIDKYIETCDVQNRIIVAFDGVAPVAKLEQQRTRRFKTTLLSKLTKELKDNKSESKFDTTCITPGTEFMTSMCKYIKNYYKSNKKVILSLSDEAGEGEHKIFDYIRNNFIYHSNTTTLIYGLDADLIMLCLNHLDVCPNIYLYRETPEFIKHLDDTLEPNKDYLLNIKMLADKLSLKLTNKDTFNMDVIHDYIVLCFFLGNDFMPHFPSLNIRRNGIDVLMDAYNKCKCSNNDFSLTAKKELNWKNIKEIVELISEEEESLLKNETKYREKMQSRYYPTNTIEEKEYKLTNIPIIDRIKETYINPEESGWEERYYDICLHMKRDKIRLNQICTNFMEALEWTYKYYRFGCQDWEWKYNYNYPPLLCDLKKYIPYFETMFIKEKKKNPIHHYVQLSYVLPPSSHHLLPKKIVEKLESIPECFPEDINMEYMYCRYLWEAHLNIEDVEIEKLKEIVV</sequence>
<dbReference type="GO" id="GO:0005634">
    <property type="term" value="C:nucleus"/>
    <property type="evidence" value="ECO:0007669"/>
    <property type="project" value="TreeGrafter"/>
</dbReference>
<dbReference type="InterPro" id="IPR004859">
    <property type="entry name" value="Xrn1_N"/>
</dbReference>
<evidence type="ECO:0000256" key="1">
    <source>
        <dbReference type="ARBA" id="ARBA00022722"/>
    </source>
</evidence>
<dbReference type="AlphaFoldDB" id="A0A6C0AW76"/>
<feature type="domain" description="Xrn1 helical" evidence="5">
    <location>
        <begin position="368"/>
        <end position="503"/>
    </location>
</feature>
<dbReference type="GO" id="GO:0003723">
    <property type="term" value="F:RNA binding"/>
    <property type="evidence" value="ECO:0007669"/>
    <property type="project" value="TreeGrafter"/>
</dbReference>
<keyword evidence="3" id="KW-0269">Exonuclease</keyword>
<proteinExistence type="predicted"/>
<evidence type="ECO:0000256" key="3">
    <source>
        <dbReference type="ARBA" id="ARBA00022839"/>
    </source>
</evidence>
<dbReference type="Pfam" id="PF17846">
    <property type="entry name" value="XRN_M"/>
    <property type="match status" value="2"/>
</dbReference>
<evidence type="ECO:0000259" key="4">
    <source>
        <dbReference type="Pfam" id="PF03159"/>
    </source>
</evidence>
<reference evidence="6" key="1">
    <citation type="journal article" date="2020" name="Nature">
        <title>Giant virus diversity and host interactions through global metagenomics.</title>
        <authorList>
            <person name="Schulz F."/>
            <person name="Roux S."/>
            <person name="Paez-Espino D."/>
            <person name="Jungbluth S."/>
            <person name="Walsh D.A."/>
            <person name="Denef V.J."/>
            <person name="McMahon K.D."/>
            <person name="Konstantinidis K.T."/>
            <person name="Eloe-Fadrosh E.A."/>
            <person name="Kyrpides N.C."/>
            <person name="Woyke T."/>
        </authorList>
    </citation>
    <scope>NUCLEOTIDE SEQUENCE</scope>
    <source>
        <strain evidence="6">GVMAG-S-ERX555965-48</strain>
    </source>
</reference>
<organism evidence="6">
    <name type="scientific">viral metagenome</name>
    <dbReference type="NCBI Taxonomy" id="1070528"/>
    <lineage>
        <taxon>unclassified sequences</taxon>
        <taxon>metagenomes</taxon>
        <taxon>organismal metagenomes</taxon>
    </lineage>
</organism>
<dbReference type="Gene3D" id="1.25.40.1050">
    <property type="match status" value="1"/>
</dbReference>
<dbReference type="InterPro" id="IPR027073">
    <property type="entry name" value="5_3_exoribonuclease"/>
</dbReference>
<evidence type="ECO:0008006" key="7">
    <source>
        <dbReference type="Google" id="ProtNLM"/>
    </source>
</evidence>
<evidence type="ECO:0000313" key="6">
    <source>
        <dbReference type="EMBL" id="QHS84187.1"/>
    </source>
</evidence>
<dbReference type="PANTHER" id="PTHR12341">
    <property type="entry name" value="5'-&gt;3' EXORIBONUCLEASE"/>
    <property type="match status" value="1"/>
</dbReference>
<feature type="domain" description="Xrn1 N-terminal" evidence="4">
    <location>
        <begin position="1"/>
        <end position="206"/>
    </location>
</feature>
<feature type="domain" description="Xrn1 helical" evidence="5">
    <location>
        <begin position="249"/>
        <end position="348"/>
    </location>
</feature>
<protein>
    <recommendedName>
        <fullName evidence="7">Xrn1 N-terminal domain-containing protein</fullName>
    </recommendedName>
</protein>
<evidence type="ECO:0000256" key="2">
    <source>
        <dbReference type="ARBA" id="ARBA00022801"/>
    </source>
</evidence>
<accession>A0A6C0AW76</accession>
<dbReference type="GO" id="GO:0004534">
    <property type="term" value="F:5'-3' RNA exonuclease activity"/>
    <property type="evidence" value="ECO:0007669"/>
    <property type="project" value="TreeGrafter"/>
</dbReference>
<dbReference type="Gene3D" id="3.40.50.12390">
    <property type="match status" value="1"/>
</dbReference>
<dbReference type="Pfam" id="PF03159">
    <property type="entry name" value="XRN_N"/>
    <property type="match status" value="1"/>
</dbReference>
<keyword evidence="2" id="KW-0378">Hydrolase</keyword>
<dbReference type="GO" id="GO:0000956">
    <property type="term" value="P:nuclear-transcribed mRNA catabolic process"/>
    <property type="evidence" value="ECO:0007669"/>
    <property type="project" value="TreeGrafter"/>
</dbReference>
<evidence type="ECO:0000259" key="5">
    <source>
        <dbReference type="Pfam" id="PF17846"/>
    </source>
</evidence>
<keyword evidence="1" id="KW-0540">Nuclease</keyword>
<dbReference type="PANTHER" id="PTHR12341:SF71">
    <property type="entry name" value="RRM DOMAIN-CONTAINING PROTEIN"/>
    <property type="match status" value="1"/>
</dbReference>
<name>A0A6C0AW76_9ZZZZ</name>